<dbReference type="SUPFAM" id="SSF89095">
    <property type="entry name" value="GatB/YqeY motif"/>
    <property type="match status" value="1"/>
</dbReference>
<dbReference type="SUPFAM" id="SSF55931">
    <property type="entry name" value="Glutamine synthetase/guanido kinase"/>
    <property type="match status" value="1"/>
</dbReference>
<dbReference type="InterPro" id="IPR004115">
    <property type="entry name" value="GAD-like_sf"/>
</dbReference>
<dbReference type="InterPro" id="IPR029351">
    <property type="entry name" value="GAD_dom"/>
</dbReference>
<dbReference type="InterPro" id="IPR004414">
    <property type="entry name" value="GatE"/>
</dbReference>
<dbReference type="GO" id="GO:0005737">
    <property type="term" value="C:cytoplasm"/>
    <property type="evidence" value="ECO:0007669"/>
    <property type="project" value="InterPro"/>
</dbReference>
<dbReference type="Gene3D" id="1.10.150.380">
    <property type="entry name" value="GatB domain, N-terminal subdomain"/>
    <property type="match status" value="1"/>
</dbReference>
<dbReference type="Pfam" id="PF02637">
    <property type="entry name" value="GatB_Yqey"/>
    <property type="match status" value="1"/>
</dbReference>
<evidence type="ECO:0000256" key="4">
    <source>
        <dbReference type="ARBA" id="ARBA00022917"/>
    </source>
</evidence>
<dbReference type="GO" id="GO:0016740">
    <property type="term" value="F:transferase activity"/>
    <property type="evidence" value="ECO:0007669"/>
    <property type="project" value="UniProtKB-KW"/>
</dbReference>
<dbReference type="InterPro" id="IPR003789">
    <property type="entry name" value="Asn/Gln_tRNA_amidoTrase-B-like"/>
</dbReference>
<dbReference type="STRING" id="1550566.SZ63_11825"/>
<dbReference type="InterPro" id="IPR042114">
    <property type="entry name" value="GatB_C_1"/>
</dbReference>
<organism evidence="8 9">
    <name type="scientific">Methanoculleus sediminis</name>
    <dbReference type="NCBI Taxonomy" id="1550566"/>
    <lineage>
        <taxon>Archaea</taxon>
        <taxon>Methanobacteriati</taxon>
        <taxon>Methanobacteriota</taxon>
        <taxon>Stenosarchaea group</taxon>
        <taxon>Methanomicrobia</taxon>
        <taxon>Methanomicrobiales</taxon>
        <taxon>Methanomicrobiaceae</taxon>
        <taxon>Methanoculleus</taxon>
    </lineage>
</organism>
<dbReference type="Gene3D" id="1.10.10.410">
    <property type="match status" value="1"/>
</dbReference>
<dbReference type="InterPro" id="IPR006075">
    <property type="entry name" value="Asn/Gln-tRNA_Trfase_suB/E_cat"/>
</dbReference>
<dbReference type="InterPro" id="IPR017959">
    <property type="entry name" value="Asn/Gln-tRNA_amidoTrfase_suB/E"/>
</dbReference>
<dbReference type="RefSeq" id="WP_048185645.1">
    <property type="nucleotide sequence ID" value="NZ_JXOJ01000008.1"/>
</dbReference>
<dbReference type="AlphaFoldDB" id="A0A0H1QWE3"/>
<keyword evidence="9" id="KW-1185">Reference proteome</keyword>
<keyword evidence="4 6" id="KW-0648">Protein biosynthesis</keyword>
<dbReference type="GO" id="GO:0004812">
    <property type="term" value="F:aminoacyl-tRNA ligase activity"/>
    <property type="evidence" value="ECO:0007669"/>
    <property type="project" value="InterPro"/>
</dbReference>
<dbReference type="InterPro" id="IPR018027">
    <property type="entry name" value="Asn/Gln_amidotransferase"/>
</dbReference>
<keyword evidence="2 6" id="KW-0547">Nucleotide-binding</keyword>
<dbReference type="InterPro" id="IPR023168">
    <property type="entry name" value="GatB_Yqey_C_2"/>
</dbReference>
<dbReference type="GO" id="GO:0070681">
    <property type="term" value="P:glutaminyl-tRNAGln biosynthesis via transamidation"/>
    <property type="evidence" value="ECO:0007669"/>
    <property type="project" value="TreeGrafter"/>
</dbReference>
<gene>
    <name evidence="6" type="primary">gatE</name>
    <name evidence="8" type="ORF">SZ63_11825</name>
</gene>
<keyword evidence="8" id="KW-0808">Transferase</keyword>
<feature type="domain" description="Asn/Gln amidotransferase" evidence="7">
    <location>
        <begin position="468"/>
        <end position="614"/>
    </location>
</feature>
<dbReference type="Pfam" id="PF02934">
    <property type="entry name" value="GatB_N"/>
    <property type="match status" value="1"/>
</dbReference>
<dbReference type="EC" id="6.3.5.-" evidence="6"/>
<dbReference type="InterPro" id="IPR014746">
    <property type="entry name" value="Gln_synth/guanido_kin_cat_dom"/>
</dbReference>
<keyword evidence="1 6" id="KW-0436">Ligase</keyword>
<dbReference type="SMART" id="SM00845">
    <property type="entry name" value="GatB_Yqey"/>
    <property type="match status" value="1"/>
</dbReference>
<comment type="catalytic activity">
    <reaction evidence="5 6">
        <text>L-glutamyl-tRNA(Gln) + L-glutamine + ATP + H2O = L-glutaminyl-tRNA(Gln) + L-glutamate + ADP + phosphate + H(+)</text>
        <dbReference type="Rhea" id="RHEA:17521"/>
        <dbReference type="Rhea" id="RHEA-COMP:9681"/>
        <dbReference type="Rhea" id="RHEA-COMP:9684"/>
        <dbReference type="ChEBI" id="CHEBI:15377"/>
        <dbReference type="ChEBI" id="CHEBI:15378"/>
        <dbReference type="ChEBI" id="CHEBI:29985"/>
        <dbReference type="ChEBI" id="CHEBI:30616"/>
        <dbReference type="ChEBI" id="CHEBI:43474"/>
        <dbReference type="ChEBI" id="CHEBI:58359"/>
        <dbReference type="ChEBI" id="CHEBI:78520"/>
        <dbReference type="ChEBI" id="CHEBI:78521"/>
        <dbReference type="ChEBI" id="CHEBI:456216"/>
    </reaction>
</comment>
<dbReference type="NCBIfam" id="TIGR00134">
    <property type="entry name" value="gatE_arch"/>
    <property type="match status" value="1"/>
</dbReference>
<name>A0A0H1QWE3_9EURY</name>
<dbReference type="InterPro" id="IPR017958">
    <property type="entry name" value="Gln-tRNA_amidoTrfase_suB_CS"/>
</dbReference>
<dbReference type="GO" id="GO:0005524">
    <property type="term" value="F:ATP binding"/>
    <property type="evidence" value="ECO:0007669"/>
    <property type="project" value="UniProtKB-KW"/>
</dbReference>
<dbReference type="SUPFAM" id="SSF55261">
    <property type="entry name" value="GAD domain-like"/>
    <property type="match status" value="1"/>
</dbReference>
<evidence type="ECO:0000256" key="2">
    <source>
        <dbReference type="ARBA" id="ARBA00022741"/>
    </source>
</evidence>
<dbReference type="Proteomes" id="UP000035301">
    <property type="component" value="Unassembled WGS sequence"/>
</dbReference>
<dbReference type="PANTHER" id="PTHR11659:SF2">
    <property type="entry name" value="GLUTAMYL-TRNA(GLN) AMIDOTRANSFERASE SUBUNIT E"/>
    <property type="match status" value="1"/>
</dbReference>
<keyword evidence="3 6" id="KW-0067">ATP-binding</keyword>
<evidence type="ECO:0000256" key="5">
    <source>
        <dbReference type="ARBA" id="ARBA00047913"/>
    </source>
</evidence>
<evidence type="ECO:0000256" key="1">
    <source>
        <dbReference type="ARBA" id="ARBA00022598"/>
    </source>
</evidence>
<comment type="similarity">
    <text evidence="6">Belongs to the GatB/GatE family. GatE subfamily.</text>
</comment>
<dbReference type="PROSITE" id="PS01234">
    <property type="entry name" value="GATB"/>
    <property type="match status" value="1"/>
</dbReference>
<dbReference type="PANTHER" id="PTHR11659">
    <property type="entry name" value="GLUTAMYL-TRNA GLN AMIDOTRANSFERASE SUBUNIT B MITOCHONDRIAL AND PROKARYOTIC PET112-RELATED"/>
    <property type="match status" value="1"/>
</dbReference>
<reference evidence="8 9" key="1">
    <citation type="journal article" date="2015" name="Int. J. Syst. Evol. Microbiol.">
        <title>Methanoculleus sediminis sp. nov., a methanogen from sediments near a submarine mud volcano.</title>
        <authorList>
            <person name="Chen S.C."/>
            <person name="Chen M.F."/>
            <person name="Lai M.C."/>
            <person name="Weng C.Y."/>
            <person name="Wu S.Y."/>
            <person name="Lin S."/>
            <person name="Yang T.F."/>
            <person name="Chen P.C."/>
        </authorList>
    </citation>
    <scope>NUCLEOTIDE SEQUENCE [LARGE SCALE GENOMIC DNA]</scope>
    <source>
        <strain evidence="8 9">S3Fa</strain>
    </source>
</reference>
<dbReference type="OrthoDB" id="7316at2157"/>
<dbReference type="Gene3D" id="3.30.1360.30">
    <property type="entry name" value="GAD-like domain"/>
    <property type="match status" value="1"/>
</dbReference>
<comment type="subunit">
    <text evidence="6">Heterodimer of GatD and GatE.</text>
</comment>
<dbReference type="PATRIC" id="fig|1550566.3.peg.2585"/>
<evidence type="ECO:0000313" key="8">
    <source>
        <dbReference type="EMBL" id="KLK87270.1"/>
    </source>
</evidence>
<evidence type="ECO:0000256" key="3">
    <source>
        <dbReference type="ARBA" id="ARBA00022840"/>
    </source>
</evidence>
<accession>A0A0H1QWE3</accession>
<dbReference type="EMBL" id="JXOJ01000008">
    <property type="protein sequence ID" value="KLK87270.1"/>
    <property type="molecule type" value="Genomic_DNA"/>
</dbReference>
<sequence>MTDYKKLGLKAGIEIHQQLDTTEKLFCRCPTCLRETAERTGEFHRYLRATESELGEIDRAAREEMKLVRKFCYYTYDTVCLVEHDEEPPAPMNPEALEVCLTIAKMLEMTPVEQVHTMRKLVIDGSNTSGFQRTALVALSGALPGGCRVETICLEEEAAQRVEDETFSLDRLGIPLVEITTAPCMHTPEAVQEVAAHIGMVLRSTGRVKRGLGTIRQDINVSIADGARVEIKGVQDLDLIAEVVRREVERQTNLLAIRGELRARNARVDHTVVDVTALFAGTKSSILKKAKAVLAVRLCGFAGLVGKEIQPGRRLGSEMSDYAKKCGVGGIFHTDELPAYGVTAEEVAHLREFVGAAEEDCVVIVAAGRERAGCAAEQVMIRAEMALSGVPEETRKMLEEGSTAYMRPLPGAARMYPETDVFEVAIGEELWESIKIPELLTDRAERFVREFGLDEGLARQVAFSERLALFEKAVAAGVRPTLAARTLLGTCRELARGGVGVGRVTEEEILALLSAVEAGRAAKEAIPDLLTELARTAGSAGAPGERVDAAIEAMGPAVSQADVEEIVRRIVAEREAFAREKGMGALGPLMGVVMQELRGSVDGKVISETLRRELQRLLS</sequence>
<dbReference type="Pfam" id="PF02938">
    <property type="entry name" value="GAD"/>
    <property type="match status" value="1"/>
</dbReference>
<evidence type="ECO:0000256" key="6">
    <source>
        <dbReference type="HAMAP-Rule" id="MF_00588"/>
    </source>
</evidence>
<proteinExistence type="inferred from homology"/>
<comment type="function">
    <text evidence="6">Allows the formation of correctly charged Gln-tRNA(Gln) through the transamidation of misacylated Glu-tRNA(Gln) in organisms which lack glutaminyl-tRNA synthetase. The reaction takes place in the presence of glutamine and ATP through an activated gamma-phospho-Glu-tRNA(Gln). The GatDE system is specific for glutamate and does not act on aspartate.</text>
</comment>
<dbReference type="GO" id="GO:0050567">
    <property type="term" value="F:glutaminyl-tRNA synthase (glutamine-hydrolyzing) activity"/>
    <property type="evidence" value="ECO:0007669"/>
    <property type="project" value="UniProtKB-UniRule"/>
</dbReference>
<evidence type="ECO:0000259" key="7">
    <source>
        <dbReference type="SMART" id="SM00845"/>
    </source>
</evidence>
<protein>
    <recommendedName>
        <fullName evidence="6">Glutamyl-tRNA(Gln) amidotransferase subunit E</fullName>
        <shortName evidence="6">Glu-ADT subunit E</shortName>
        <ecNumber evidence="6">6.3.5.-</ecNumber>
    </recommendedName>
</protein>
<dbReference type="GO" id="GO:0006412">
    <property type="term" value="P:translation"/>
    <property type="evidence" value="ECO:0007669"/>
    <property type="project" value="UniProtKB-UniRule"/>
</dbReference>
<dbReference type="NCBIfam" id="NF003107">
    <property type="entry name" value="PRK04028.1"/>
    <property type="match status" value="1"/>
</dbReference>
<evidence type="ECO:0000313" key="9">
    <source>
        <dbReference type="Proteomes" id="UP000035301"/>
    </source>
</evidence>
<comment type="caution">
    <text evidence="8">The sequence shown here is derived from an EMBL/GenBank/DDBJ whole genome shotgun (WGS) entry which is preliminary data.</text>
</comment>
<dbReference type="HAMAP" id="MF_00588">
    <property type="entry name" value="GatE"/>
    <property type="match status" value="1"/>
</dbReference>